<reference evidence="1 2" key="1">
    <citation type="submission" date="2024-03" db="EMBL/GenBank/DDBJ databases">
        <title>Human intestinal bacterial collection.</title>
        <authorList>
            <person name="Pauvert C."/>
            <person name="Hitch T.C.A."/>
            <person name="Clavel T."/>
        </authorList>
    </citation>
    <scope>NUCLEOTIDE SEQUENCE [LARGE SCALE GENOMIC DNA]</scope>
    <source>
        <strain evidence="1 2">CLA-SR-H021</strain>
    </source>
</reference>
<dbReference type="Proteomes" id="UP001454086">
    <property type="component" value="Unassembled WGS sequence"/>
</dbReference>
<dbReference type="RefSeq" id="WP_025486964.1">
    <property type="nucleotide sequence ID" value="NZ_JBBMFM010000226.1"/>
</dbReference>
<comment type="caution">
    <text evidence="1">The sequence shown here is derived from an EMBL/GenBank/DDBJ whole genome shotgun (WGS) entry which is preliminary data.</text>
</comment>
<gene>
    <name evidence="1" type="ORF">WMQ36_28135</name>
</gene>
<organism evidence="1 2">
    <name type="scientific">Enterocloster hominis</name>
    <name type="common">ex Hitch et al. 2024</name>
    <dbReference type="NCBI Taxonomy" id="1917870"/>
    <lineage>
        <taxon>Bacteria</taxon>
        <taxon>Bacillati</taxon>
        <taxon>Bacillota</taxon>
        <taxon>Clostridia</taxon>
        <taxon>Lachnospirales</taxon>
        <taxon>Lachnospiraceae</taxon>
        <taxon>Enterocloster</taxon>
    </lineage>
</organism>
<proteinExistence type="predicted"/>
<name>A0ABV1DG82_9FIRM</name>
<dbReference type="InterPro" id="IPR036582">
    <property type="entry name" value="Mao_N_sf"/>
</dbReference>
<evidence type="ECO:0000313" key="1">
    <source>
        <dbReference type="EMBL" id="MEQ2428836.1"/>
    </source>
</evidence>
<keyword evidence="2" id="KW-1185">Reference proteome</keyword>
<dbReference type="SUPFAM" id="SSF55383">
    <property type="entry name" value="Copper amine oxidase, domain N"/>
    <property type="match status" value="1"/>
</dbReference>
<dbReference type="EMBL" id="JBBMFM010000226">
    <property type="protein sequence ID" value="MEQ2428836.1"/>
    <property type="molecule type" value="Genomic_DNA"/>
</dbReference>
<sequence>MKKLDIKSLAIGFIIGTVGITTAFAANGIKSADLSTAKVTLDGAAVPLTKPLVAVTADNETDPSLYMPVGELLEYLGYTVTWDGTKDTVHLVSNGSRPHEIIGNVVTDGNTVMNLSNKNAFNISESGSFQAEDNQVLTLNITSTIKGGSVDLFLFDPNNKEQRITIGSADAAKEIALSKGIWQYNCSGMFNEGGNIRIVGTVK</sequence>
<accession>A0ABV1DG82</accession>
<evidence type="ECO:0000313" key="2">
    <source>
        <dbReference type="Proteomes" id="UP001454086"/>
    </source>
</evidence>
<protein>
    <recommendedName>
        <fullName evidence="3">Copper amine oxidase N-terminal domain-containing protein</fullName>
    </recommendedName>
</protein>
<evidence type="ECO:0008006" key="3">
    <source>
        <dbReference type="Google" id="ProtNLM"/>
    </source>
</evidence>